<feature type="region of interest" description="Disordered" evidence="1">
    <location>
        <begin position="89"/>
        <end position="111"/>
    </location>
</feature>
<evidence type="ECO:0000313" key="2">
    <source>
        <dbReference type="EMBL" id="KYO25619.1"/>
    </source>
</evidence>
<name>A0A151MMF7_ALLMI</name>
<gene>
    <name evidence="2" type="ORF">Y1Q_0013778</name>
</gene>
<evidence type="ECO:0000256" key="1">
    <source>
        <dbReference type="SAM" id="MobiDB-lite"/>
    </source>
</evidence>
<sequence>MLQLIATDIGASIVDQALVSGNSSMAHRPRWKLENPFSGPWSCRFRARRGICVWCRGILEAVNAAGTRIPQVLFGNGGIVPVQQLNARGDDFHETGEERESHAASQTKCEPNPDAECEEGKCSQIAQSAFQIVFCKFK</sequence>
<comment type="caution">
    <text evidence="2">The sequence shown here is derived from an EMBL/GenBank/DDBJ whole genome shotgun (WGS) entry which is preliminary data.</text>
</comment>
<proteinExistence type="predicted"/>
<feature type="compositionally biased region" description="Basic and acidic residues" evidence="1">
    <location>
        <begin position="89"/>
        <end position="102"/>
    </location>
</feature>
<protein>
    <submittedName>
        <fullName evidence="2">Uncharacterized protein</fullName>
    </submittedName>
</protein>
<evidence type="ECO:0000313" key="3">
    <source>
        <dbReference type="Proteomes" id="UP000050525"/>
    </source>
</evidence>
<dbReference type="Proteomes" id="UP000050525">
    <property type="component" value="Unassembled WGS sequence"/>
</dbReference>
<dbReference type="AlphaFoldDB" id="A0A151MMF7"/>
<keyword evidence="3" id="KW-1185">Reference proteome</keyword>
<accession>A0A151MMF7</accession>
<organism evidence="2 3">
    <name type="scientific">Alligator mississippiensis</name>
    <name type="common">American alligator</name>
    <dbReference type="NCBI Taxonomy" id="8496"/>
    <lineage>
        <taxon>Eukaryota</taxon>
        <taxon>Metazoa</taxon>
        <taxon>Chordata</taxon>
        <taxon>Craniata</taxon>
        <taxon>Vertebrata</taxon>
        <taxon>Euteleostomi</taxon>
        <taxon>Archelosauria</taxon>
        <taxon>Archosauria</taxon>
        <taxon>Crocodylia</taxon>
        <taxon>Alligatoridae</taxon>
        <taxon>Alligatorinae</taxon>
        <taxon>Alligator</taxon>
    </lineage>
</organism>
<reference evidence="2 3" key="1">
    <citation type="journal article" date="2012" name="Genome Biol.">
        <title>Sequencing three crocodilian genomes to illuminate the evolution of archosaurs and amniotes.</title>
        <authorList>
            <person name="St John J.A."/>
            <person name="Braun E.L."/>
            <person name="Isberg S.R."/>
            <person name="Miles L.G."/>
            <person name="Chong A.Y."/>
            <person name="Gongora J."/>
            <person name="Dalzell P."/>
            <person name="Moran C."/>
            <person name="Bed'hom B."/>
            <person name="Abzhanov A."/>
            <person name="Burgess S.C."/>
            <person name="Cooksey A.M."/>
            <person name="Castoe T.A."/>
            <person name="Crawford N.G."/>
            <person name="Densmore L.D."/>
            <person name="Drew J.C."/>
            <person name="Edwards S.V."/>
            <person name="Faircloth B.C."/>
            <person name="Fujita M.K."/>
            <person name="Greenwold M.J."/>
            <person name="Hoffmann F.G."/>
            <person name="Howard J.M."/>
            <person name="Iguchi T."/>
            <person name="Janes D.E."/>
            <person name="Khan S.Y."/>
            <person name="Kohno S."/>
            <person name="de Koning A.J."/>
            <person name="Lance S.L."/>
            <person name="McCarthy F.M."/>
            <person name="McCormack J.E."/>
            <person name="Merchant M.E."/>
            <person name="Peterson D.G."/>
            <person name="Pollock D.D."/>
            <person name="Pourmand N."/>
            <person name="Raney B.J."/>
            <person name="Roessler K.A."/>
            <person name="Sanford J.R."/>
            <person name="Sawyer R.H."/>
            <person name="Schmidt C.J."/>
            <person name="Triplett E.W."/>
            <person name="Tuberville T.D."/>
            <person name="Venegas-Anaya M."/>
            <person name="Howard J.T."/>
            <person name="Jarvis E.D."/>
            <person name="Guillette L.J.Jr."/>
            <person name="Glenn T.C."/>
            <person name="Green R.E."/>
            <person name="Ray D.A."/>
        </authorList>
    </citation>
    <scope>NUCLEOTIDE SEQUENCE [LARGE SCALE GENOMIC DNA]</scope>
    <source>
        <strain evidence="2">KSC_2009_1</strain>
    </source>
</reference>
<dbReference type="EMBL" id="AKHW03005724">
    <property type="protein sequence ID" value="KYO25619.1"/>
    <property type="molecule type" value="Genomic_DNA"/>
</dbReference>